<dbReference type="PaxDb" id="722438-MPNE_0194"/>
<dbReference type="Gene3D" id="3.30.160.810">
    <property type="match status" value="1"/>
</dbReference>
<evidence type="ECO:0000256" key="6">
    <source>
        <dbReference type="ARBA" id="ARBA00035243"/>
    </source>
</evidence>
<dbReference type="Gene3D" id="2.40.30.10">
    <property type="entry name" value="Translation factors"/>
    <property type="match status" value="1"/>
</dbReference>
<accession>A0A0H3DLP6</accession>
<dbReference type="PANTHER" id="PTHR11229">
    <property type="entry name" value="50S RIBOSOMAL PROTEIN L3"/>
    <property type="match status" value="1"/>
</dbReference>
<dbReference type="KEGG" id="mpj:MPNE_0194"/>
<evidence type="ECO:0000256" key="8">
    <source>
        <dbReference type="RuleBase" id="RU003905"/>
    </source>
</evidence>
<name>A0A0H3DLP6_MYCPB</name>
<dbReference type="InterPro" id="IPR019926">
    <property type="entry name" value="Ribosomal_uL3_CS"/>
</dbReference>
<evidence type="ECO:0000256" key="5">
    <source>
        <dbReference type="ARBA" id="ARBA00023274"/>
    </source>
</evidence>
<dbReference type="InterPro" id="IPR000597">
    <property type="entry name" value="Ribosomal_uL3"/>
</dbReference>
<evidence type="ECO:0000256" key="2">
    <source>
        <dbReference type="ARBA" id="ARBA00022730"/>
    </source>
</evidence>
<gene>
    <name evidence="7 11" type="primary">rplC</name>
    <name evidence="11" type="ordered locus">MPNE_0194</name>
</gene>
<dbReference type="GeneID" id="66609187"/>
<sequence length="287" mass="31294">MEIRGIFGVKVGMSQVFTTNNERLPITVIYCEPNQVAGVKNEAKDKYSATLLSFDTVENKKLNKPQQGFFEKNNLKPTKHLQEIRNMTGFEMGQQITPQNLFQVGEYVDVSAISKGRGFTGAIKRWNFKIGPLGHGAGYPHRFQGSVQAGRGGASAQRVFKGKKMSGHYGHEKVTVQNLRIVGFDEANMLVLVSGAIAGPEGGVVFIRTAKKKPGVVKPIELAVQTEKAPEAKPAKLSKKKQAKELAKAQAANQQTVEAKVDTPVVEPKPTEVKKAAPVVEKKGEDK</sequence>
<comment type="similarity">
    <text evidence="1 7 8">Belongs to the universal ribosomal protein uL3 family.</text>
</comment>
<dbReference type="eggNOG" id="COG0087">
    <property type="taxonomic scope" value="Bacteria"/>
</dbReference>
<dbReference type="PATRIC" id="fig|722438.3.peg.188"/>
<feature type="compositionally biased region" description="Basic and acidic residues" evidence="10">
    <location>
        <begin position="269"/>
        <end position="287"/>
    </location>
</feature>
<comment type="subunit">
    <text evidence="7 9">Part of the 50S ribosomal subunit. Forms a cluster with proteins L14 and L19.</text>
</comment>
<evidence type="ECO:0000256" key="1">
    <source>
        <dbReference type="ARBA" id="ARBA00006540"/>
    </source>
</evidence>
<evidence type="ECO:0000256" key="4">
    <source>
        <dbReference type="ARBA" id="ARBA00022980"/>
    </source>
</evidence>
<dbReference type="GO" id="GO:0003735">
    <property type="term" value="F:structural constituent of ribosome"/>
    <property type="evidence" value="ECO:0007669"/>
    <property type="project" value="UniProtKB-UniRule"/>
</dbReference>
<dbReference type="GO" id="GO:0019843">
    <property type="term" value="F:rRNA binding"/>
    <property type="evidence" value="ECO:0007669"/>
    <property type="project" value="UniProtKB-UniRule"/>
</dbReference>
<reference evidence="11 12" key="1">
    <citation type="journal article" date="2010" name="Appl. Environ. Microbiol.">
        <title>Targeted chromosomal knockouts in Mycoplasma pneumoniae.</title>
        <authorList>
            <person name="Krishnakumar R."/>
            <person name="Assad-Garcia N."/>
            <person name="Benders G.A."/>
            <person name="Phan Q."/>
            <person name="Montague M.G."/>
            <person name="Glass J.I."/>
        </authorList>
    </citation>
    <scope>NUCLEOTIDE SEQUENCE [LARGE SCALE GENOMIC DNA]</scope>
    <source>
        <strain evidence="12">ATCC 15531 / DSM 22911 / NBRC 14401 / NCTC 10119 / FH</strain>
    </source>
</reference>
<dbReference type="RefSeq" id="WP_014574901.1">
    <property type="nucleotide sequence ID" value="NZ_CP010546.1"/>
</dbReference>
<evidence type="ECO:0000313" key="11">
    <source>
        <dbReference type="EMBL" id="ADK86699.1"/>
    </source>
</evidence>
<dbReference type="InterPro" id="IPR019927">
    <property type="entry name" value="Ribosomal_uL3_bac/org-type"/>
</dbReference>
<dbReference type="EMBL" id="CP002077">
    <property type="protein sequence ID" value="ADK86699.1"/>
    <property type="molecule type" value="Genomic_DNA"/>
</dbReference>
<dbReference type="AlphaFoldDB" id="A0A0H3DLP6"/>
<evidence type="ECO:0000256" key="10">
    <source>
        <dbReference type="SAM" id="MobiDB-lite"/>
    </source>
</evidence>
<comment type="function">
    <text evidence="7 9">One of the primary rRNA binding proteins, it binds directly near the 3'-end of the 23S rRNA, where it nucleates assembly of the 50S subunit.</text>
</comment>
<keyword evidence="3 7" id="KW-0694">RNA-binding</keyword>
<evidence type="ECO:0000256" key="7">
    <source>
        <dbReference type="HAMAP-Rule" id="MF_01325"/>
    </source>
</evidence>
<keyword evidence="4 7" id="KW-0689">Ribosomal protein</keyword>
<dbReference type="HOGENOM" id="CLU_044142_4_0_14"/>
<evidence type="ECO:0000256" key="9">
    <source>
        <dbReference type="RuleBase" id="RU003906"/>
    </source>
</evidence>
<dbReference type="SUPFAM" id="SSF50447">
    <property type="entry name" value="Translation proteins"/>
    <property type="match status" value="1"/>
</dbReference>
<proteinExistence type="inferred from homology"/>
<dbReference type="InterPro" id="IPR009000">
    <property type="entry name" value="Transl_B-barrel_sf"/>
</dbReference>
<dbReference type="GO" id="GO:0022625">
    <property type="term" value="C:cytosolic large ribosomal subunit"/>
    <property type="evidence" value="ECO:0007669"/>
    <property type="project" value="TreeGrafter"/>
</dbReference>
<evidence type="ECO:0000256" key="3">
    <source>
        <dbReference type="ARBA" id="ARBA00022884"/>
    </source>
</evidence>
<organism evidence="11 12">
    <name type="scientific">Mycoplasmoides pneumoniae (strain ATCC 15531 / DSM 23978 / CIP 103766 / NBRC 14401 / NCTC 10119 / FH)</name>
    <name type="common">Mycoplasma pneumoniae</name>
    <dbReference type="NCBI Taxonomy" id="722438"/>
    <lineage>
        <taxon>Bacteria</taxon>
        <taxon>Bacillati</taxon>
        <taxon>Mycoplasmatota</taxon>
        <taxon>Mycoplasmoidales</taxon>
        <taxon>Mycoplasmoidaceae</taxon>
        <taxon>Mycoplasmoides</taxon>
    </lineage>
</organism>
<dbReference type="HAMAP" id="MF_01325_B">
    <property type="entry name" value="Ribosomal_uL3_B"/>
    <property type="match status" value="1"/>
</dbReference>
<dbReference type="STRING" id="722438.F539_00945"/>
<evidence type="ECO:0000313" key="12">
    <source>
        <dbReference type="Proteomes" id="UP000007756"/>
    </source>
</evidence>
<dbReference type="PROSITE" id="PS00474">
    <property type="entry name" value="RIBOSOMAL_L3"/>
    <property type="match status" value="1"/>
</dbReference>
<dbReference type="PANTHER" id="PTHR11229:SF16">
    <property type="entry name" value="LARGE RIBOSOMAL SUBUNIT PROTEIN UL3C"/>
    <property type="match status" value="1"/>
</dbReference>
<dbReference type="NCBIfam" id="TIGR03625">
    <property type="entry name" value="L3_bact"/>
    <property type="match status" value="1"/>
</dbReference>
<dbReference type="GO" id="GO:0006412">
    <property type="term" value="P:translation"/>
    <property type="evidence" value="ECO:0007669"/>
    <property type="project" value="UniProtKB-UniRule"/>
</dbReference>
<feature type="region of interest" description="Disordered" evidence="10">
    <location>
        <begin position="229"/>
        <end position="287"/>
    </location>
</feature>
<dbReference type="Proteomes" id="UP000007756">
    <property type="component" value="Chromosome"/>
</dbReference>
<keyword evidence="5 7" id="KW-0687">Ribonucleoprotein</keyword>
<protein>
    <recommendedName>
        <fullName evidence="6 7">Large ribosomal subunit protein uL3</fullName>
    </recommendedName>
</protein>
<dbReference type="Pfam" id="PF00297">
    <property type="entry name" value="Ribosomal_L3"/>
    <property type="match status" value="1"/>
</dbReference>
<keyword evidence="2 7" id="KW-0699">rRNA-binding</keyword>